<organism evidence="3 4">
    <name type="scientific">Pseudopedobacter beijingensis</name>
    <dbReference type="NCBI Taxonomy" id="1207056"/>
    <lineage>
        <taxon>Bacteria</taxon>
        <taxon>Pseudomonadati</taxon>
        <taxon>Bacteroidota</taxon>
        <taxon>Sphingobacteriia</taxon>
        <taxon>Sphingobacteriales</taxon>
        <taxon>Sphingobacteriaceae</taxon>
        <taxon>Pseudopedobacter</taxon>
    </lineage>
</organism>
<name>A0ABW4IC17_9SPHI</name>
<dbReference type="Gene3D" id="2.70.98.70">
    <property type="match status" value="1"/>
</dbReference>
<dbReference type="PANTHER" id="PTHR38045:SF1">
    <property type="entry name" value="HEPARINASE II_III-LIKE PROTEIN"/>
    <property type="match status" value="1"/>
</dbReference>
<sequence length="1031" mass="112877">MKQESDRFSQAFLFWSKYRVIILQKLSLLLILSFSFQPLNAQVTFESLFTGDFNDGYLVETNSSNPRVVNGVTGAGSNYIRAKVNPLSVVSDGNNNVAVAYNSVNRILRKDDGQENVIVVPLSSISGGVRGVAIDQESEFLYQSGSGSGLGRINLLVWKNDGTMASVGYYSGKPIGTSTTNIRTIPFLRSGGLYFVNGAPARTAYNFEGNVRGLAFDAQGNLYMANSGDHRVDKVSILKKKVSATAGTGNSIVLENTNGLKEGDLVGGLNIQELSYIGAVSGNTITLVSSSGAVRNIESEVNSGSTLVFATGITNILGNGTSGSVLSGVALTSQLDFTTTVAADHLQISLVFDISGNLYVADMGNKRILKIHAESGAIGGNSPISVFVSKTPETDQLRGMAIGKGGNLYFTNTNNHTVYSVKINALANADEQGDDGTPHPTGLFDYSGIKDHPRILFSKADEEELKNILPANADLTAVHNRIITYCNSVLTANPVEWELTGKRLLSVSRLALKRIFYLSYAYRMTGDNRYLVRAEQEINAVCDFTDWNPSHFLDIGEMATGVAIGYDWLYHNLSIKTKDNIRKALKEKAFQPSYNSSYAWFLTASSNWNQVCNTGLTYAALAIYESNKQEAVNIIERAHNSIKLPLATYVPSGNYPEGYMYWAYGTTYQVMFSAALESALGTDGNLQSSPGFMQTANYMLYMAGTNGLCFNYADCYNNESPNPAMFWFAHKANDPRLIFNERRLIENGGLYIKTYEEERLLPLALMFGMKHDFSQQSAAPSSKMYVGYGDVPVAMVRTGWGTANDIYVGIKGGYAGANHGHMDAGSFVFETKGIRWALDLGLQSYNTLESKGVDLWNMSQNSQRWDVLRLNNNFHNTLTINGNKHLVNGKATITEIFDADAKRGARLKLTDVFKNDLRSAEREIVLINEDYLLVTDQVSTNNKAATFKWKMVTKATPEIIDNSTIKLSQEGKIVYLKINSSQAVQAKTWSTAPVTDYDAENPGSTVVGFESSLAANHDYTFEVKIGSNLNN</sequence>
<dbReference type="InterPro" id="IPR011042">
    <property type="entry name" value="6-blade_b-propeller_TolB-like"/>
</dbReference>
<gene>
    <name evidence="3" type="ORF">ACFSAH_06750</name>
</gene>
<evidence type="ECO:0000313" key="3">
    <source>
        <dbReference type="EMBL" id="MFD1629567.1"/>
    </source>
</evidence>
<dbReference type="Gene3D" id="1.50.10.100">
    <property type="entry name" value="Chondroitin AC/alginate lyase"/>
    <property type="match status" value="1"/>
</dbReference>
<dbReference type="EMBL" id="JBHUDG010000005">
    <property type="protein sequence ID" value="MFD1629567.1"/>
    <property type="molecule type" value="Genomic_DNA"/>
</dbReference>
<dbReference type="RefSeq" id="WP_379661948.1">
    <property type="nucleotide sequence ID" value="NZ_JBHUDG010000005.1"/>
</dbReference>
<proteinExistence type="predicted"/>
<protein>
    <submittedName>
        <fullName evidence="3">Heparinase II/III family protein</fullName>
    </submittedName>
</protein>
<reference evidence="4" key="1">
    <citation type="journal article" date="2019" name="Int. J. Syst. Evol. Microbiol.">
        <title>The Global Catalogue of Microorganisms (GCM) 10K type strain sequencing project: providing services to taxonomists for standard genome sequencing and annotation.</title>
        <authorList>
            <consortium name="The Broad Institute Genomics Platform"/>
            <consortium name="The Broad Institute Genome Sequencing Center for Infectious Disease"/>
            <person name="Wu L."/>
            <person name="Ma J."/>
        </authorList>
    </citation>
    <scope>NUCLEOTIDE SEQUENCE [LARGE SCALE GENOMIC DNA]</scope>
    <source>
        <strain evidence="4">CCUG 53762</strain>
    </source>
</reference>
<feature type="domain" description="Heparinase II/III-like C-terminal" evidence="2">
    <location>
        <begin position="802"/>
        <end position="983"/>
    </location>
</feature>
<comment type="caution">
    <text evidence="3">The sequence shown here is derived from an EMBL/GenBank/DDBJ whole genome shotgun (WGS) entry which is preliminary data.</text>
</comment>
<dbReference type="SUPFAM" id="SSF63829">
    <property type="entry name" value="Calcium-dependent phosphotriesterase"/>
    <property type="match status" value="1"/>
</dbReference>
<accession>A0ABW4IC17</accession>
<comment type="subcellular location">
    <subcellularLocation>
        <location evidence="1">Cell envelope</location>
    </subcellularLocation>
</comment>
<dbReference type="Gene3D" id="2.120.10.30">
    <property type="entry name" value="TolB, C-terminal domain"/>
    <property type="match status" value="2"/>
</dbReference>
<dbReference type="Proteomes" id="UP001597118">
    <property type="component" value="Unassembled WGS sequence"/>
</dbReference>
<dbReference type="Pfam" id="PF07940">
    <property type="entry name" value="Hepar_II_III_C"/>
    <property type="match status" value="1"/>
</dbReference>
<dbReference type="SUPFAM" id="SSF48230">
    <property type="entry name" value="Chondroitin AC/alginate lyase"/>
    <property type="match status" value="1"/>
</dbReference>
<evidence type="ECO:0000256" key="1">
    <source>
        <dbReference type="ARBA" id="ARBA00004196"/>
    </source>
</evidence>
<keyword evidence="4" id="KW-1185">Reference proteome</keyword>
<dbReference type="PANTHER" id="PTHR38045">
    <property type="entry name" value="CHROMOSOME 1, WHOLE GENOME SHOTGUN SEQUENCE"/>
    <property type="match status" value="1"/>
</dbReference>
<evidence type="ECO:0000313" key="4">
    <source>
        <dbReference type="Proteomes" id="UP001597118"/>
    </source>
</evidence>
<evidence type="ECO:0000259" key="2">
    <source>
        <dbReference type="Pfam" id="PF07940"/>
    </source>
</evidence>
<dbReference type="InterPro" id="IPR012480">
    <property type="entry name" value="Hepar_II_III_C"/>
</dbReference>
<dbReference type="InterPro" id="IPR008929">
    <property type="entry name" value="Chondroitin_lyas"/>
</dbReference>